<protein>
    <submittedName>
        <fullName evidence="4">Flavin reductase</fullName>
    </submittedName>
</protein>
<dbReference type="Proteomes" id="UP000185696">
    <property type="component" value="Unassembled WGS sequence"/>
</dbReference>
<feature type="region of interest" description="Disordered" evidence="2">
    <location>
        <begin position="1"/>
        <end position="20"/>
    </location>
</feature>
<evidence type="ECO:0000313" key="5">
    <source>
        <dbReference type="Proteomes" id="UP000185696"/>
    </source>
</evidence>
<dbReference type="InterPro" id="IPR050268">
    <property type="entry name" value="NADH-dep_flavin_reductase"/>
</dbReference>
<accession>A0A7Z0WQH1</accession>
<dbReference type="Gene3D" id="2.30.110.10">
    <property type="entry name" value="Electron Transport, Fmn-binding Protein, Chain A"/>
    <property type="match status" value="1"/>
</dbReference>
<proteinExistence type="predicted"/>
<keyword evidence="5" id="KW-1185">Reference proteome</keyword>
<evidence type="ECO:0000256" key="2">
    <source>
        <dbReference type="SAM" id="MobiDB-lite"/>
    </source>
</evidence>
<dbReference type="InterPro" id="IPR012349">
    <property type="entry name" value="Split_barrel_FMN-bd"/>
</dbReference>
<dbReference type="GO" id="GO:0010181">
    <property type="term" value="F:FMN binding"/>
    <property type="evidence" value="ECO:0007669"/>
    <property type="project" value="InterPro"/>
</dbReference>
<name>A0A7Z0WQH1_9PSEU</name>
<dbReference type="AlphaFoldDB" id="A0A7Z0WQH1"/>
<dbReference type="OrthoDB" id="9792858at2"/>
<gene>
    <name evidence="4" type="ORF">BLA60_06940</name>
</gene>
<dbReference type="RefSeq" id="WP_075131887.1">
    <property type="nucleotide sequence ID" value="NZ_MSIF01000002.1"/>
</dbReference>
<dbReference type="EMBL" id="MSIF01000002">
    <property type="protein sequence ID" value="OLF12978.1"/>
    <property type="molecule type" value="Genomic_DNA"/>
</dbReference>
<reference evidence="4 5" key="1">
    <citation type="submission" date="2016-12" db="EMBL/GenBank/DDBJ databases">
        <title>The draft genome sequence of Actinophytocola xinjiangensis.</title>
        <authorList>
            <person name="Wang W."/>
            <person name="Yuan L."/>
        </authorList>
    </citation>
    <scope>NUCLEOTIDE SEQUENCE [LARGE SCALE GENOMIC DNA]</scope>
    <source>
        <strain evidence="4 5">CGMCC 4.4663</strain>
    </source>
</reference>
<keyword evidence="1" id="KW-0560">Oxidoreductase</keyword>
<dbReference type="PANTHER" id="PTHR30466:SF1">
    <property type="entry name" value="FMN REDUCTASE (NADH) RUTF"/>
    <property type="match status" value="1"/>
</dbReference>
<dbReference type="InterPro" id="IPR002563">
    <property type="entry name" value="Flavin_Rdtase-like_dom"/>
</dbReference>
<sequence length="182" mass="19650">MTSERHLTPVPSPDLPATPSPQVLRDVMSHYATGITVLTAGGEHCHGMTANAFSSVSLDPPLVLCCIARTTQMHEVILRTKHFGVNVLSADQERLARYFASRSRPKGRAQFDDVDWFPGRVTGSPLLAGALAWLECELTEVYHGGDHSIFLGTVLDAARRTGDALLFFGGGFHQGVPAPRTA</sequence>
<evidence type="ECO:0000256" key="1">
    <source>
        <dbReference type="ARBA" id="ARBA00023002"/>
    </source>
</evidence>
<evidence type="ECO:0000259" key="3">
    <source>
        <dbReference type="SMART" id="SM00903"/>
    </source>
</evidence>
<dbReference type="PANTHER" id="PTHR30466">
    <property type="entry name" value="FLAVIN REDUCTASE"/>
    <property type="match status" value="1"/>
</dbReference>
<comment type="caution">
    <text evidence="4">The sequence shown here is derived from an EMBL/GenBank/DDBJ whole genome shotgun (WGS) entry which is preliminary data.</text>
</comment>
<dbReference type="Pfam" id="PF01613">
    <property type="entry name" value="Flavin_Reduct"/>
    <property type="match status" value="1"/>
</dbReference>
<organism evidence="4 5">
    <name type="scientific">Actinophytocola xinjiangensis</name>
    <dbReference type="NCBI Taxonomy" id="485602"/>
    <lineage>
        <taxon>Bacteria</taxon>
        <taxon>Bacillati</taxon>
        <taxon>Actinomycetota</taxon>
        <taxon>Actinomycetes</taxon>
        <taxon>Pseudonocardiales</taxon>
        <taxon>Pseudonocardiaceae</taxon>
    </lineage>
</organism>
<dbReference type="GO" id="GO:0042602">
    <property type="term" value="F:riboflavin reductase (NADPH) activity"/>
    <property type="evidence" value="ECO:0007669"/>
    <property type="project" value="TreeGrafter"/>
</dbReference>
<feature type="compositionally biased region" description="Pro residues" evidence="2">
    <location>
        <begin position="10"/>
        <end position="19"/>
    </location>
</feature>
<dbReference type="SUPFAM" id="SSF50475">
    <property type="entry name" value="FMN-binding split barrel"/>
    <property type="match status" value="1"/>
</dbReference>
<evidence type="ECO:0000313" key="4">
    <source>
        <dbReference type="EMBL" id="OLF12978.1"/>
    </source>
</evidence>
<feature type="domain" description="Flavin reductase like" evidence="3">
    <location>
        <begin position="28"/>
        <end position="174"/>
    </location>
</feature>
<dbReference type="SMART" id="SM00903">
    <property type="entry name" value="Flavin_Reduct"/>
    <property type="match status" value="1"/>
</dbReference>